<comment type="caution">
    <text evidence="1">The sequence shown here is derived from an EMBL/GenBank/DDBJ whole genome shotgun (WGS) entry which is preliminary data.</text>
</comment>
<evidence type="ECO:0008006" key="3">
    <source>
        <dbReference type="Google" id="ProtNLM"/>
    </source>
</evidence>
<accession>A0A5N8XKZ2</accession>
<evidence type="ECO:0000313" key="2">
    <source>
        <dbReference type="Proteomes" id="UP000400924"/>
    </source>
</evidence>
<gene>
    <name evidence="1" type="ORF">FNH08_21825</name>
</gene>
<sequence length="134" mass="14112">MRGGATGTRRAVRRPLALALALLTAAGLLVVAGPGSAEAASCGARKVRTLTFSTGYVYVYKRGGHVCAVTVAKSHDGRLKWMSASVQARGNRPMMRKGERRYRIATDAVHAGRRCVRVKGAVGGGSVNSGWILC</sequence>
<dbReference type="Proteomes" id="UP000400924">
    <property type="component" value="Unassembled WGS sequence"/>
</dbReference>
<name>A0A5N8XKZ2_9ACTN</name>
<protein>
    <recommendedName>
        <fullName evidence="3">Secreted protein</fullName>
    </recommendedName>
</protein>
<dbReference type="OrthoDB" id="4321110at2"/>
<organism evidence="1 2">
    <name type="scientific">Streptomyces spongiae</name>
    <dbReference type="NCBI Taxonomy" id="565072"/>
    <lineage>
        <taxon>Bacteria</taxon>
        <taxon>Bacillati</taxon>
        <taxon>Actinomycetota</taxon>
        <taxon>Actinomycetes</taxon>
        <taxon>Kitasatosporales</taxon>
        <taxon>Streptomycetaceae</taxon>
        <taxon>Streptomyces</taxon>
    </lineage>
</organism>
<proteinExistence type="predicted"/>
<keyword evidence="2" id="KW-1185">Reference proteome</keyword>
<dbReference type="RefSeq" id="WP_152773179.1">
    <property type="nucleotide sequence ID" value="NZ_VJZC01000158.1"/>
</dbReference>
<dbReference type="EMBL" id="VJZC01000158">
    <property type="protein sequence ID" value="MPY59706.1"/>
    <property type="molecule type" value="Genomic_DNA"/>
</dbReference>
<reference evidence="1 2" key="1">
    <citation type="submission" date="2019-07" db="EMBL/GenBank/DDBJ databases">
        <title>New species of Amycolatopsis and Streptomyces.</title>
        <authorList>
            <person name="Duangmal K."/>
            <person name="Teo W.F.A."/>
            <person name="Lipun K."/>
        </authorList>
    </citation>
    <scope>NUCLEOTIDE SEQUENCE [LARGE SCALE GENOMIC DNA]</scope>
    <source>
        <strain evidence="1 2">NBRC 106415</strain>
    </source>
</reference>
<dbReference type="AlphaFoldDB" id="A0A5N8XKZ2"/>
<evidence type="ECO:0000313" key="1">
    <source>
        <dbReference type="EMBL" id="MPY59706.1"/>
    </source>
</evidence>